<dbReference type="Pfam" id="PF15093">
    <property type="entry name" value="SPMIP4-like"/>
    <property type="match status" value="2"/>
</dbReference>
<proteinExistence type="predicted"/>
<dbReference type="OrthoDB" id="10040207at2759"/>
<dbReference type="AlphaFoldDB" id="A0A9D3MXE4"/>
<sequence>MASRSQYIPANVKGHRHFSYGGDIIPENVSITEYYDLTSLKKSKLRRNDELVPKPPEIDVTEKVIKVPVPREHPYASHIPRCAVFPYSRSSDNASHNAVTLRNKTIGTSCRQEVLMKHTEPMVWPGQQGFYDYPKQMTGARQVFYPAPPKIMCPNPSLSARETALSAQNFHMFQNWEKSVYHTTYQRGYPGIEPLPFDEKTTDIITKDGTPRTEKQLPHVASGRVTEMGPGLSLSELQSSYSKSDALRDFHKSTNEAMVDLRDHMRTGKRFHFQGMCSHYFRNTTAVPLPVA</sequence>
<dbReference type="GO" id="GO:0005813">
    <property type="term" value="C:centrosome"/>
    <property type="evidence" value="ECO:0007669"/>
    <property type="project" value="TreeGrafter"/>
</dbReference>
<reference evidence="1" key="1">
    <citation type="submission" date="2021-01" db="EMBL/GenBank/DDBJ databases">
        <title>A chromosome-scale assembly of European eel, Anguilla anguilla.</title>
        <authorList>
            <person name="Henkel C."/>
            <person name="Jong-Raadsen S.A."/>
            <person name="Dufour S."/>
            <person name="Weltzien F.-A."/>
            <person name="Palstra A.P."/>
            <person name="Pelster B."/>
            <person name="Spaink H.P."/>
            <person name="Van Den Thillart G.E."/>
            <person name="Jansen H."/>
            <person name="Zahm M."/>
            <person name="Klopp C."/>
            <person name="Cedric C."/>
            <person name="Louis A."/>
            <person name="Berthelot C."/>
            <person name="Parey E."/>
            <person name="Roest Crollius H."/>
            <person name="Montfort J."/>
            <person name="Robinson-Rechavi M."/>
            <person name="Bucao C."/>
            <person name="Bouchez O."/>
            <person name="Gislard M."/>
            <person name="Lluch J."/>
            <person name="Milhes M."/>
            <person name="Lampietro C."/>
            <person name="Lopez Roques C."/>
            <person name="Donnadieu C."/>
            <person name="Braasch I."/>
            <person name="Desvignes T."/>
            <person name="Postlethwait J."/>
            <person name="Bobe J."/>
            <person name="Guiguen Y."/>
            <person name="Dirks R."/>
        </authorList>
    </citation>
    <scope>NUCLEOTIDE SEQUENCE</scope>
    <source>
        <strain evidence="1">Tag_6206</strain>
        <tissue evidence="1">Liver</tissue>
    </source>
</reference>
<evidence type="ECO:0000313" key="1">
    <source>
        <dbReference type="EMBL" id="KAG5856674.1"/>
    </source>
</evidence>
<organism evidence="1 2">
    <name type="scientific">Anguilla anguilla</name>
    <name type="common">European freshwater eel</name>
    <name type="synonym">Muraena anguilla</name>
    <dbReference type="NCBI Taxonomy" id="7936"/>
    <lineage>
        <taxon>Eukaryota</taxon>
        <taxon>Metazoa</taxon>
        <taxon>Chordata</taxon>
        <taxon>Craniata</taxon>
        <taxon>Vertebrata</taxon>
        <taxon>Euteleostomi</taxon>
        <taxon>Actinopterygii</taxon>
        <taxon>Neopterygii</taxon>
        <taxon>Teleostei</taxon>
        <taxon>Anguilliformes</taxon>
        <taxon>Anguillidae</taxon>
        <taxon>Anguilla</taxon>
    </lineage>
</organism>
<dbReference type="Proteomes" id="UP001044222">
    <property type="component" value="Unassembled WGS sequence"/>
</dbReference>
<keyword evidence="2" id="KW-1185">Reference proteome</keyword>
<dbReference type="PANTHER" id="PTHR31393">
    <property type="entry name" value="C5ORF31"/>
    <property type="match status" value="1"/>
</dbReference>
<protein>
    <submittedName>
        <fullName evidence="1">Uncharacterized protein</fullName>
    </submittedName>
</protein>
<dbReference type="EMBL" id="JAFIRN010000001">
    <property type="protein sequence ID" value="KAG5856674.1"/>
    <property type="molecule type" value="Genomic_DNA"/>
</dbReference>
<gene>
    <name evidence="1" type="ORF">ANANG_G00010420</name>
</gene>
<dbReference type="PANTHER" id="PTHR31393:SF2">
    <property type="entry name" value="CHROMOSOME 7 OPEN READING FRAME 31"/>
    <property type="match status" value="1"/>
</dbReference>
<name>A0A9D3MXE4_ANGAN</name>
<comment type="caution">
    <text evidence="1">The sequence shown here is derived from an EMBL/GenBank/DDBJ whole genome shotgun (WGS) entry which is preliminary data.</text>
</comment>
<dbReference type="InterPro" id="IPR027886">
    <property type="entry name" value="SPMIP4"/>
</dbReference>
<accession>A0A9D3MXE4</accession>
<evidence type="ECO:0000313" key="2">
    <source>
        <dbReference type="Proteomes" id="UP001044222"/>
    </source>
</evidence>